<organism evidence="1 2">
    <name type="scientific">Pelagomonas calceolata</name>
    <dbReference type="NCBI Taxonomy" id="35677"/>
    <lineage>
        <taxon>Eukaryota</taxon>
        <taxon>Sar</taxon>
        <taxon>Stramenopiles</taxon>
        <taxon>Ochrophyta</taxon>
        <taxon>Pelagophyceae</taxon>
        <taxon>Pelagomonadales</taxon>
        <taxon>Pelagomonadaceae</taxon>
        <taxon>Pelagomonas</taxon>
    </lineage>
</organism>
<dbReference type="PANTHER" id="PTHR35580">
    <property type="entry name" value="CELL SURFACE GLYCOPROTEIN (S-LAYER PROTEIN)-LIKE PROTEIN"/>
    <property type="match status" value="1"/>
</dbReference>
<protein>
    <submittedName>
        <fullName evidence="1">Uncharacterized protein</fullName>
    </submittedName>
</protein>
<comment type="caution">
    <text evidence="1">The sequence shown here is derived from an EMBL/GenBank/DDBJ whole genome shotgun (WGS) entry which is preliminary data.</text>
</comment>
<sequence>HAKSLHRCPQSNAEHQRHARTSRAMLRRHFLAAAALGSVWGEDTLDNADQTCTSINGVVKCGGEEGTEWIVQFGSHRNDELRALAIDASTERVYCAGSTMGAVGGEHRGYGDVWMAGISHTGEHEWSTQIGTNREDKVEGLAAGDGHVVGGGWTYGHWGEEGLAGTMDGWRGRWDDKGRGQWGRHHDDGGEGVLQAGSEKKDSILGVASDAWLSIFFAAGQTYGHVDDHHDENDYDDHYHRHFGMGDAWLGAFSGDDGRHLWTRQIGSEKSDTVAAVASTASGSAVFACGQTFGEVADGSFIGKGDVWVTKHDGKTGEELWVKQIGSERAEEPTAMASTGPGDAVYVAGSTFGAAIVDGSGSEDPASAPGKPGGRDGFVAKLDGRTGRIMWSVVLGTNRVDFLNAVAVSPDGESVYVGGQTYGDFNKTIAGKSDAWIAELDAFDGSRRWVAQFGELGRDDLNALVVAPDGDVVAGGATDSDFGACSSGLMDVWVARVAPEKAHAFFSQLDHEHAATHDCPGANKEGGVTRKNS</sequence>
<evidence type="ECO:0000313" key="1">
    <source>
        <dbReference type="EMBL" id="CAH0368106.1"/>
    </source>
</evidence>
<name>A0A8J2SCW2_9STRA</name>
<keyword evidence="2" id="KW-1185">Reference proteome</keyword>
<dbReference type="EMBL" id="CAKKNE010000002">
    <property type="protein sequence ID" value="CAH0368106.1"/>
    <property type="molecule type" value="Genomic_DNA"/>
</dbReference>
<dbReference type="PANTHER" id="PTHR35580:SF1">
    <property type="entry name" value="PHYTASE-LIKE DOMAIN-CONTAINING PROTEIN"/>
    <property type="match status" value="1"/>
</dbReference>
<dbReference type="InterPro" id="IPR052918">
    <property type="entry name" value="Motility_Chemotaxis_Reg"/>
</dbReference>
<dbReference type="InterPro" id="IPR015943">
    <property type="entry name" value="WD40/YVTN_repeat-like_dom_sf"/>
</dbReference>
<dbReference type="Gene3D" id="2.130.10.10">
    <property type="entry name" value="YVTN repeat-like/Quinoprotein amine dehydrogenase"/>
    <property type="match status" value="1"/>
</dbReference>
<dbReference type="OrthoDB" id="447191at2759"/>
<proteinExistence type="predicted"/>
<dbReference type="InterPro" id="IPR011044">
    <property type="entry name" value="Quino_amine_DH_bsu"/>
</dbReference>
<dbReference type="Proteomes" id="UP000789595">
    <property type="component" value="Unassembled WGS sequence"/>
</dbReference>
<dbReference type="AlphaFoldDB" id="A0A8J2SCW2"/>
<dbReference type="SUPFAM" id="SSF50969">
    <property type="entry name" value="YVTN repeat-like/Quinoprotein amine dehydrogenase"/>
    <property type="match status" value="1"/>
</dbReference>
<feature type="non-terminal residue" evidence="1">
    <location>
        <position position="1"/>
    </location>
</feature>
<evidence type="ECO:0000313" key="2">
    <source>
        <dbReference type="Proteomes" id="UP000789595"/>
    </source>
</evidence>
<accession>A0A8J2SCW2</accession>
<reference evidence="1" key="1">
    <citation type="submission" date="2021-11" db="EMBL/GenBank/DDBJ databases">
        <authorList>
            <consortium name="Genoscope - CEA"/>
            <person name="William W."/>
        </authorList>
    </citation>
    <scope>NUCLEOTIDE SEQUENCE</scope>
</reference>
<gene>
    <name evidence="1" type="ORF">PECAL_2P11550</name>
</gene>